<evidence type="ECO:0000259" key="2">
    <source>
        <dbReference type="PROSITE" id="PS51444"/>
    </source>
</evidence>
<organism evidence="3 4">
    <name type="scientific">Oncorhynchus mykiss</name>
    <name type="common">Rainbow trout</name>
    <name type="synonym">Salmo gairdneri</name>
    <dbReference type="NCBI Taxonomy" id="8022"/>
    <lineage>
        <taxon>Eukaryota</taxon>
        <taxon>Metazoa</taxon>
        <taxon>Chordata</taxon>
        <taxon>Craniata</taxon>
        <taxon>Vertebrata</taxon>
        <taxon>Euteleostomi</taxon>
        <taxon>Actinopterygii</taxon>
        <taxon>Neopterygii</taxon>
        <taxon>Teleostei</taxon>
        <taxon>Protacanthopterygii</taxon>
        <taxon>Salmoniformes</taxon>
        <taxon>Salmonidae</taxon>
        <taxon>Salmoninae</taxon>
        <taxon>Oncorhynchus</taxon>
    </lineage>
</organism>
<proteinExistence type="predicted"/>
<evidence type="ECO:0000313" key="4">
    <source>
        <dbReference type="Proteomes" id="UP000193380"/>
    </source>
</evidence>
<dbReference type="PaxDb" id="8022-A0A060WX06"/>
<dbReference type="Gene3D" id="1.20.58.2220">
    <property type="entry name" value="Formin, FH2 domain"/>
    <property type="match status" value="1"/>
</dbReference>
<dbReference type="InterPro" id="IPR042201">
    <property type="entry name" value="FH2_Formin_sf"/>
</dbReference>
<dbReference type="GO" id="GO:0001725">
    <property type="term" value="C:stress fiber"/>
    <property type="evidence" value="ECO:0007669"/>
    <property type="project" value="TreeGrafter"/>
</dbReference>
<dbReference type="Proteomes" id="UP000193380">
    <property type="component" value="Unassembled WGS sequence"/>
</dbReference>
<name>A0A060WX06_ONCMY</name>
<evidence type="ECO:0000256" key="1">
    <source>
        <dbReference type="SAM" id="MobiDB-lite"/>
    </source>
</evidence>
<dbReference type="PANTHER" id="PTHR45725">
    <property type="entry name" value="FORMIN HOMOLOGY 2 FAMILY MEMBER"/>
    <property type="match status" value="1"/>
</dbReference>
<sequence>MQAGTIPAPLPLTQGMPPPPPPPPPPPGGPPPPPGMAPFGLPPPPGGPMGPGLKKKNIPQPSNPLKSFNWAKLAENKLEGTVWTDVDDINVFKILDLEDIEKTFSAYQRQQKESEDDTVTSKKVKELSVIDGRRAQNCNILLSRLKLTNEEIKRAILTMDEHEDLPKDMLEQLLKFVPEKSDVDLLEEHKHELDRMAKADRFLYEMSRYVLWFGIMTFGTATMCNTTFPIITIHLTCNALFKTPNC</sequence>
<protein>
    <recommendedName>
        <fullName evidence="2">FH2 domain-containing protein</fullName>
    </recommendedName>
</protein>
<dbReference type="AlphaFoldDB" id="A0A060WX06"/>
<reference evidence="3" key="1">
    <citation type="journal article" date="2014" name="Nat. Commun.">
        <title>The rainbow trout genome provides novel insights into evolution after whole-genome duplication in vertebrates.</title>
        <authorList>
            <person name="Berthelot C."/>
            <person name="Brunet F."/>
            <person name="Chalopin D."/>
            <person name="Juanchich A."/>
            <person name="Bernard M."/>
            <person name="Noel B."/>
            <person name="Bento P."/>
            <person name="Da Silva C."/>
            <person name="Labadie K."/>
            <person name="Alberti A."/>
            <person name="Aury J.M."/>
            <person name="Louis A."/>
            <person name="Dehais P."/>
            <person name="Bardou P."/>
            <person name="Montfort J."/>
            <person name="Klopp C."/>
            <person name="Cabau C."/>
            <person name="Gaspin C."/>
            <person name="Thorgaard G.H."/>
            <person name="Boussaha M."/>
            <person name="Quillet E."/>
            <person name="Guyomard R."/>
            <person name="Galiana D."/>
            <person name="Bobe J."/>
            <person name="Volff J.N."/>
            <person name="Genet C."/>
            <person name="Wincker P."/>
            <person name="Jaillon O."/>
            <person name="Roest Crollius H."/>
            <person name="Guiguen Y."/>
        </authorList>
    </citation>
    <scope>NUCLEOTIDE SEQUENCE [LARGE SCALE GENOMIC DNA]</scope>
</reference>
<feature type="region of interest" description="Disordered" evidence="1">
    <location>
        <begin position="1"/>
        <end position="63"/>
    </location>
</feature>
<feature type="compositionally biased region" description="Pro residues" evidence="1">
    <location>
        <begin position="16"/>
        <end position="48"/>
    </location>
</feature>
<accession>A0A060WX06</accession>
<dbReference type="Pfam" id="PF02181">
    <property type="entry name" value="FH2"/>
    <property type="match status" value="1"/>
</dbReference>
<dbReference type="STRING" id="8022.A0A060WX06"/>
<dbReference type="PROSITE" id="PS51444">
    <property type="entry name" value="FH2"/>
    <property type="match status" value="1"/>
</dbReference>
<dbReference type="InterPro" id="IPR051425">
    <property type="entry name" value="Formin_Homology"/>
</dbReference>
<dbReference type="PANTHER" id="PTHR45725:SF16">
    <property type="entry name" value="DISHEVELED-ASSOCIATED ACTIVATOR OF MORPHOGENESIS 1"/>
    <property type="match status" value="1"/>
</dbReference>
<dbReference type="SUPFAM" id="SSF101447">
    <property type="entry name" value="Formin homology 2 domain (FH2 domain)"/>
    <property type="match status" value="1"/>
</dbReference>
<dbReference type="InterPro" id="IPR015425">
    <property type="entry name" value="FH2_Formin"/>
</dbReference>
<evidence type="ECO:0000313" key="3">
    <source>
        <dbReference type="EMBL" id="CDQ69135.1"/>
    </source>
</evidence>
<reference evidence="3" key="2">
    <citation type="submission" date="2014-03" db="EMBL/GenBank/DDBJ databases">
        <authorList>
            <person name="Genoscope - CEA"/>
        </authorList>
    </citation>
    <scope>NUCLEOTIDE SEQUENCE</scope>
</reference>
<gene>
    <name evidence="3" type="ORF">GSONMT00004356001</name>
</gene>
<feature type="domain" description="FH2" evidence="2">
    <location>
        <begin position="55"/>
        <end position="246"/>
    </location>
</feature>
<dbReference type="EMBL" id="FR904655">
    <property type="protein sequence ID" value="CDQ69135.1"/>
    <property type="molecule type" value="Genomic_DNA"/>
</dbReference>